<dbReference type="InterPro" id="IPR022603">
    <property type="entry name" value="DUF3152"/>
</dbReference>
<evidence type="ECO:0000259" key="1">
    <source>
        <dbReference type="Pfam" id="PF11350"/>
    </source>
</evidence>
<gene>
    <name evidence="2" type="ORF">J2S57_005680</name>
</gene>
<dbReference type="Proteomes" id="UP001235712">
    <property type="component" value="Unassembled WGS sequence"/>
</dbReference>
<dbReference type="EMBL" id="JAUSQZ010000001">
    <property type="protein sequence ID" value="MDP9829931.1"/>
    <property type="molecule type" value="Genomic_DNA"/>
</dbReference>
<keyword evidence="3" id="KW-1185">Reference proteome</keyword>
<proteinExistence type="predicted"/>
<reference evidence="2 3" key="1">
    <citation type="submission" date="2023-07" db="EMBL/GenBank/DDBJ databases">
        <title>Sequencing the genomes of 1000 actinobacteria strains.</title>
        <authorList>
            <person name="Klenk H.-P."/>
        </authorList>
    </citation>
    <scope>NUCLEOTIDE SEQUENCE [LARGE SCALE GENOMIC DNA]</scope>
    <source>
        <strain evidence="2 3">DSM 44388</strain>
    </source>
</reference>
<organism evidence="2 3">
    <name type="scientific">Kineosporia succinea</name>
    <dbReference type="NCBI Taxonomy" id="84632"/>
    <lineage>
        <taxon>Bacteria</taxon>
        <taxon>Bacillati</taxon>
        <taxon>Actinomycetota</taxon>
        <taxon>Actinomycetes</taxon>
        <taxon>Kineosporiales</taxon>
        <taxon>Kineosporiaceae</taxon>
        <taxon>Kineosporia</taxon>
    </lineage>
</organism>
<dbReference type="SUPFAM" id="SSF55486">
    <property type="entry name" value="Metalloproteases ('zincins'), catalytic domain"/>
    <property type="match status" value="1"/>
</dbReference>
<evidence type="ECO:0000313" key="3">
    <source>
        <dbReference type="Proteomes" id="UP001235712"/>
    </source>
</evidence>
<name>A0ABT9PB55_9ACTN</name>
<evidence type="ECO:0000313" key="2">
    <source>
        <dbReference type="EMBL" id="MDP9829931.1"/>
    </source>
</evidence>
<accession>A0ABT9PB55</accession>
<feature type="domain" description="DUF3152" evidence="1">
    <location>
        <begin position="10"/>
        <end position="139"/>
    </location>
</feature>
<dbReference type="Pfam" id="PF11350">
    <property type="entry name" value="DUF3152"/>
    <property type="match status" value="1"/>
</dbReference>
<protein>
    <recommendedName>
        <fullName evidence="1">DUF3152 domain-containing protein</fullName>
    </recommendedName>
</protein>
<sequence>MEKGIGGITANQFAGRVREVLSEGRSWAGTGEVRLRRVPRGETYDFTIYLVTPQTRDTLCGDATRADPDRYTSCRNGNRVVLNVARWVHGVPRYGAGLERYRAYMINHETGHRLGHHHEKCPGQGKVAPVMQQQTLGLHGCTANAWRRVKGTTYRGPAGAYNDPVPRA</sequence>
<comment type="caution">
    <text evidence="2">The sequence shown here is derived from an EMBL/GenBank/DDBJ whole genome shotgun (WGS) entry which is preliminary data.</text>
</comment>